<proteinExistence type="predicted"/>
<dbReference type="InterPro" id="IPR005182">
    <property type="entry name" value="YdbS-like_PH"/>
</dbReference>
<evidence type="ECO:0000313" key="4">
    <source>
        <dbReference type="EMBL" id="OHB04389.1"/>
    </source>
</evidence>
<gene>
    <name evidence="4" type="ORF">A2920_02090</name>
</gene>
<feature type="transmembrane region" description="Helical" evidence="1">
    <location>
        <begin position="12"/>
        <end position="35"/>
    </location>
</feature>
<name>A0A1G2U4H9_9BACT</name>
<dbReference type="Proteomes" id="UP000179283">
    <property type="component" value="Unassembled WGS sequence"/>
</dbReference>
<organism evidence="4 5">
    <name type="scientific">Candidatus Zambryskibacteria bacterium RIFCSPLOWO2_01_FULL_43_17</name>
    <dbReference type="NCBI Taxonomy" id="1802760"/>
    <lineage>
        <taxon>Bacteria</taxon>
        <taxon>Candidatus Zambryskiibacteriota</taxon>
    </lineage>
</organism>
<sequence>MRSPVVIKQSPLILIRRIVEVEVLISISLFVASFLTNYEQLYKSFTFGRVLRYDIFLFVTASLVQLLITVLVFFLWHSEEYRVKEKEIIHRRGLWGTKEKSIMLKNVSSVEYKRSPLEFLLGYGTIVLWSNGSGTPFYIRSVDQGEIYANIIKDAVDLALNRPREAAKRLPVLDMILEGEHGKLEFKQTFRWDAKSKASSKELERAAMKSVAAFLNTEGGTLLVGITDAGKIHGMEEDYQSLVRKDRDGFENHFSQCVKHMIGIESRQYISVLFEKIDEKDVCLIEVSPSPKPVYLKANGNEEFFIRTGNTTSPLKISEVNSYIDSHWSKT</sequence>
<dbReference type="Gene3D" id="3.30.950.30">
    <property type="entry name" value="Schlafen, AAA domain"/>
    <property type="match status" value="1"/>
</dbReference>
<dbReference type="PANTHER" id="PTHR30595">
    <property type="entry name" value="GLPR-RELATED TRANSCRIPTIONAL REPRESSOR"/>
    <property type="match status" value="1"/>
</dbReference>
<dbReference type="AlphaFoldDB" id="A0A1G2U4H9"/>
<evidence type="ECO:0000259" key="2">
    <source>
        <dbReference type="Pfam" id="PF03703"/>
    </source>
</evidence>
<keyword evidence="1" id="KW-0472">Membrane</keyword>
<reference evidence="4 5" key="1">
    <citation type="journal article" date="2016" name="Nat. Commun.">
        <title>Thousands of microbial genomes shed light on interconnected biogeochemical processes in an aquifer system.</title>
        <authorList>
            <person name="Anantharaman K."/>
            <person name="Brown C.T."/>
            <person name="Hug L.A."/>
            <person name="Sharon I."/>
            <person name="Castelle C.J."/>
            <person name="Probst A.J."/>
            <person name="Thomas B.C."/>
            <person name="Singh A."/>
            <person name="Wilkins M.J."/>
            <person name="Karaoz U."/>
            <person name="Brodie E.L."/>
            <person name="Williams K.H."/>
            <person name="Hubbard S.S."/>
            <person name="Banfield J.F."/>
        </authorList>
    </citation>
    <scope>NUCLEOTIDE SEQUENCE [LARGE SCALE GENOMIC DNA]</scope>
</reference>
<feature type="domain" description="Schlafen AlbA-2" evidence="3">
    <location>
        <begin position="180"/>
        <end position="315"/>
    </location>
</feature>
<evidence type="ECO:0000256" key="1">
    <source>
        <dbReference type="SAM" id="Phobius"/>
    </source>
</evidence>
<comment type="caution">
    <text evidence="4">The sequence shown here is derived from an EMBL/GenBank/DDBJ whole genome shotgun (WGS) entry which is preliminary data.</text>
</comment>
<dbReference type="Pfam" id="PF03703">
    <property type="entry name" value="bPH_2"/>
    <property type="match status" value="1"/>
</dbReference>
<protein>
    <recommendedName>
        <fullName evidence="6">Schlafen AlbA-2 domain-containing protein</fullName>
    </recommendedName>
</protein>
<evidence type="ECO:0000313" key="5">
    <source>
        <dbReference type="Proteomes" id="UP000179283"/>
    </source>
</evidence>
<feature type="transmembrane region" description="Helical" evidence="1">
    <location>
        <begin position="55"/>
        <end position="76"/>
    </location>
</feature>
<keyword evidence="1" id="KW-1133">Transmembrane helix</keyword>
<dbReference type="InterPro" id="IPR007421">
    <property type="entry name" value="Schlafen_AlbA_2_dom"/>
</dbReference>
<evidence type="ECO:0000259" key="3">
    <source>
        <dbReference type="Pfam" id="PF04326"/>
    </source>
</evidence>
<evidence type="ECO:0008006" key="6">
    <source>
        <dbReference type="Google" id="ProtNLM"/>
    </source>
</evidence>
<accession>A0A1G2U4H9</accession>
<dbReference type="PANTHER" id="PTHR30595:SF6">
    <property type="entry name" value="SCHLAFEN ALBA-2 DOMAIN-CONTAINING PROTEIN"/>
    <property type="match status" value="1"/>
</dbReference>
<keyword evidence="1" id="KW-0812">Transmembrane</keyword>
<dbReference type="EMBL" id="MHWD01000009">
    <property type="protein sequence ID" value="OHB04389.1"/>
    <property type="molecule type" value="Genomic_DNA"/>
</dbReference>
<dbReference type="Pfam" id="PF04326">
    <property type="entry name" value="SLFN_AlbA_2"/>
    <property type="match status" value="1"/>
</dbReference>
<feature type="domain" description="YdbS-like PH" evidence="2">
    <location>
        <begin position="80"/>
        <end position="145"/>
    </location>
</feature>
<dbReference type="InterPro" id="IPR038461">
    <property type="entry name" value="Schlafen_AlbA_2_dom_sf"/>
</dbReference>